<dbReference type="STRING" id="1230458.C484_18427"/>
<dbReference type="InterPro" id="IPR051312">
    <property type="entry name" value="Diverse_Substr_Oxidored"/>
</dbReference>
<evidence type="ECO:0000313" key="6">
    <source>
        <dbReference type="Proteomes" id="UP000011648"/>
    </source>
</evidence>
<evidence type="ECO:0000259" key="4">
    <source>
        <dbReference type="PROSITE" id="PS51387"/>
    </source>
</evidence>
<keyword evidence="1" id="KW-0285">Flavoprotein</keyword>
<keyword evidence="3" id="KW-0560">Oxidoreductase</keyword>
<dbReference type="SUPFAM" id="SSF55447">
    <property type="entry name" value="CO dehydrogenase flavoprotein C-terminal domain-like"/>
    <property type="match status" value="1"/>
</dbReference>
<dbReference type="InterPro" id="IPR036318">
    <property type="entry name" value="FAD-bd_PCMH-like_sf"/>
</dbReference>
<dbReference type="AlphaFoldDB" id="L9ZKY7"/>
<evidence type="ECO:0000256" key="3">
    <source>
        <dbReference type="ARBA" id="ARBA00023002"/>
    </source>
</evidence>
<keyword evidence="2" id="KW-0274">FAD</keyword>
<dbReference type="InterPro" id="IPR016167">
    <property type="entry name" value="FAD-bd_PCMH_sub1"/>
</dbReference>
<dbReference type="GO" id="GO:0016491">
    <property type="term" value="F:oxidoreductase activity"/>
    <property type="evidence" value="ECO:0007669"/>
    <property type="project" value="UniProtKB-KW"/>
</dbReference>
<dbReference type="PANTHER" id="PTHR42659:SF2">
    <property type="entry name" value="XANTHINE DEHYDROGENASE SUBUNIT C-RELATED"/>
    <property type="match status" value="1"/>
</dbReference>
<keyword evidence="6" id="KW-1185">Reference proteome</keyword>
<evidence type="ECO:0000256" key="2">
    <source>
        <dbReference type="ARBA" id="ARBA00022827"/>
    </source>
</evidence>
<dbReference type="RefSeq" id="WP_006827297.1">
    <property type="nucleotide sequence ID" value="NZ_AOIL01000062.1"/>
</dbReference>
<dbReference type="Pfam" id="PF03450">
    <property type="entry name" value="CO_deh_flav_C"/>
    <property type="match status" value="1"/>
</dbReference>
<proteinExistence type="predicted"/>
<dbReference type="Gene3D" id="3.30.390.50">
    <property type="entry name" value="CO dehydrogenase flavoprotein, C-terminal domain"/>
    <property type="match status" value="1"/>
</dbReference>
<dbReference type="SMART" id="SM01092">
    <property type="entry name" value="CO_deh_flav_C"/>
    <property type="match status" value="1"/>
</dbReference>
<dbReference type="InterPro" id="IPR036683">
    <property type="entry name" value="CO_DH_flav_C_dom_sf"/>
</dbReference>
<organism evidence="5 6">
    <name type="scientific">Natrialba taiwanensis DSM 12281</name>
    <dbReference type="NCBI Taxonomy" id="1230458"/>
    <lineage>
        <taxon>Archaea</taxon>
        <taxon>Methanobacteriati</taxon>
        <taxon>Methanobacteriota</taxon>
        <taxon>Stenosarchaea group</taxon>
        <taxon>Halobacteria</taxon>
        <taxon>Halobacteriales</taxon>
        <taxon>Natrialbaceae</taxon>
        <taxon>Natrialba</taxon>
    </lineage>
</organism>
<dbReference type="OrthoDB" id="19205at2157"/>
<sequence>MSEQLPAAYVHADTVDKAVELVSADAETRVVAGGYSLLPQVKDGIETPDRLVDVSRIDELRGISHEAGETCIGALTTHHQIATFDLVHEHVPALAEAADSVGDYQARQQGTIAGNLVFADPKYDPPAAFLALDGRVVARSPDGERTIGADEWFCGPGETALGPDEIVTDVVVPDAKRSGYVRTSEYSGYAIVGTAAALDVDGDAVASARVAVNGVKPFPIRLPNVEDELVGKHIDDELRSRAASAELSDINLETLLMNGVVADHQRLQLVRTYCRQAIERAIEGD</sequence>
<feature type="domain" description="FAD-binding PCMH-type" evidence="4">
    <location>
        <begin position="2"/>
        <end position="177"/>
    </location>
</feature>
<dbReference type="Proteomes" id="UP000011648">
    <property type="component" value="Unassembled WGS sequence"/>
</dbReference>
<reference evidence="5 6" key="1">
    <citation type="journal article" date="2014" name="PLoS Genet.">
        <title>Phylogenetically driven sequencing of extremely halophilic archaea reveals strategies for static and dynamic osmo-response.</title>
        <authorList>
            <person name="Becker E.A."/>
            <person name="Seitzer P.M."/>
            <person name="Tritt A."/>
            <person name="Larsen D."/>
            <person name="Krusor M."/>
            <person name="Yao A.I."/>
            <person name="Wu D."/>
            <person name="Madern D."/>
            <person name="Eisen J.A."/>
            <person name="Darling A.E."/>
            <person name="Facciotti M.T."/>
        </authorList>
    </citation>
    <scope>NUCLEOTIDE SEQUENCE [LARGE SCALE GENOMIC DNA]</scope>
    <source>
        <strain evidence="5 6">DSM 12281</strain>
    </source>
</reference>
<dbReference type="InterPro" id="IPR016166">
    <property type="entry name" value="FAD-bd_PCMH"/>
</dbReference>
<dbReference type="InterPro" id="IPR005107">
    <property type="entry name" value="CO_DH_flav_C"/>
</dbReference>
<evidence type="ECO:0000313" key="5">
    <source>
        <dbReference type="EMBL" id="ELY86222.1"/>
    </source>
</evidence>
<dbReference type="PANTHER" id="PTHR42659">
    <property type="entry name" value="XANTHINE DEHYDROGENASE SUBUNIT C-RELATED"/>
    <property type="match status" value="1"/>
</dbReference>
<dbReference type="InterPro" id="IPR002346">
    <property type="entry name" value="Mopterin_DH_FAD-bd"/>
</dbReference>
<dbReference type="PATRIC" id="fig|1230458.4.peg.3712"/>
<gene>
    <name evidence="5" type="ORF">C484_18427</name>
</gene>
<dbReference type="Pfam" id="PF00941">
    <property type="entry name" value="FAD_binding_5"/>
    <property type="match status" value="1"/>
</dbReference>
<dbReference type="PROSITE" id="PS51387">
    <property type="entry name" value="FAD_PCMH"/>
    <property type="match status" value="1"/>
</dbReference>
<accession>L9ZKY7</accession>
<comment type="caution">
    <text evidence="5">The sequence shown here is derived from an EMBL/GenBank/DDBJ whole genome shotgun (WGS) entry which is preliminary data.</text>
</comment>
<protein>
    <recommendedName>
        <fullName evidence="4">FAD-binding PCMH-type domain-containing protein</fullName>
    </recommendedName>
</protein>
<dbReference type="EMBL" id="AOIL01000062">
    <property type="protein sequence ID" value="ELY86222.1"/>
    <property type="molecule type" value="Genomic_DNA"/>
</dbReference>
<name>L9ZKY7_9EURY</name>
<dbReference type="SUPFAM" id="SSF56176">
    <property type="entry name" value="FAD-binding/transporter-associated domain-like"/>
    <property type="match status" value="1"/>
</dbReference>
<dbReference type="GO" id="GO:0071949">
    <property type="term" value="F:FAD binding"/>
    <property type="evidence" value="ECO:0007669"/>
    <property type="project" value="InterPro"/>
</dbReference>
<evidence type="ECO:0000256" key="1">
    <source>
        <dbReference type="ARBA" id="ARBA00022630"/>
    </source>
</evidence>
<dbReference type="InterPro" id="IPR016169">
    <property type="entry name" value="FAD-bd_PCMH_sub2"/>
</dbReference>
<dbReference type="Gene3D" id="3.30.465.10">
    <property type="match status" value="1"/>
</dbReference>
<dbReference type="Gene3D" id="3.30.43.10">
    <property type="entry name" value="Uridine Diphospho-n-acetylenolpyruvylglucosamine Reductase, domain 2"/>
    <property type="match status" value="1"/>
</dbReference>